<evidence type="ECO:0000256" key="1">
    <source>
        <dbReference type="ARBA" id="ARBA00006153"/>
    </source>
</evidence>
<dbReference type="PANTHER" id="PTHR11014">
    <property type="entry name" value="PEPTIDASE M20 FAMILY MEMBER"/>
    <property type="match status" value="1"/>
</dbReference>
<dbReference type="EMBL" id="QEKW01000006">
    <property type="protein sequence ID" value="PVZ09450.1"/>
    <property type="molecule type" value="Genomic_DNA"/>
</dbReference>
<feature type="domain" description="Peptidase M20 dimerisation" evidence="5">
    <location>
        <begin position="214"/>
        <end position="305"/>
    </location>
</feature>
<proteinExistence type="inferred from homology"/>
<evidence type="ECO:0000313" key="6">
    <source>
        <dbReference type="EMBL" id="PVZ09450.1"/>
    </source>
</evidence>
<dbReference type="CDD" id="cd03886">
    <property type="entry name" value="M20_Acy1"/>
    <property type="match status" value="1"/>
</dbReference>
<comment type="caution">
    <text evidence="6">The sequence shown here is derived from an EMBL/GenBank/DDBJ whole genome shotgun (WGS) entry which is preliminary data.</text>
</comment>
<keyword evidence="3" id="KW-0479">Metal-binding</keyword>
<dbReference type="InterPro" id="IPR011650">
    <property type="entry name" value="Peptidase_M20_dimer"/>
</dbReference>
<evidence type="ECO:0000256" key="3">
    <source>
        <dbReference type="PIRSR" id="PIRSR005962-1"/>
    </source>
</evidence>
<sequence>MSAPERRTGSRGAGGRAAHRAPERALLAEARGLQPRTLALRRVLHRNPEVGLSLPVTQAAVLSALRDLPLEISTGRGASSVVAVLRGARPGPTVLVRADMDALPLTEDTGLPFASEVDGVMHACGHDLHTAMLASSARLLADRRERLSGTVVFMFQPGEEAHHGARTMIEEGLLSADGPGGIPESAMALHVTSRLAAGTLQTRPDSIMASSDDLHVRVTGRGGHASAPHDALDPVPAAAAMVGALQTMVTRRVSAFDPAVLTIAHISAGTTTNVIPETAVLEGTVRTLSEETRARVLAEVGQVCTGVAAAYGCTCEVEVEAGYPVTVNDPDVADRVADVGRSVLGSRFVEPMPDPIMGSEDFSYVLGRVPGALAFLGACPADVDPAEAPPNHSNRVVFDEDAMVGGVALYSGYVLDALRPT</sequence>
<dbReference type="SUPFAM" id="SSF55031">
    <property type="entry name" value="Bacterial exopeptidase dimerisation domain"/>
    <property type="match status" value="1"/>
</dbReference>
<feature type="binding site" evidence="3">
    <location>
        <position position="160"/>
    </location>
    <ligand>
        <name>Mn(2+)</name>
        <dbReference type="ChEBI" id="CHEBI:29035"/>
        <label>2</label>
    </ligand>
</feature>
<protein>
    <submittedName>
        <fullName evidence="6">Hippurate hydrolase</fullName>
    </submittedName>
</protein>
<evidence type="ECO:0000313" key="7">
    <source>
        <dbReference type="Proteomes" id="UP000245639"/>
    </source>
</evidence>
<dbReference type="InterPro" id="IPR002933">
    <property type="entry name" value="Peptidase_M20"/>
</dbReference>
<evidence type="ECO:0000256" key="2">
    <source>
        <dbReference type="ARBA" id="ARBA00022801"/>
    </source>
</evidence>
<name>A0A2U1FBU2_9PSEU</name>
<reference evidence="6 7" key="1">
    <citation type="submission" date="2018-04" db="EMBL/GenBank/DDBJ databases">
        <title>Genomic Encyclopedia of Type Strains, Phase IV (KMG-IV): sequencing the most valuable type-strain genomes for metagenomic binning, comparative biology and taxonomic classification.</title>
        <authorList>
            <person name="Goeker M."/>
        </authorList>
    </citation>
    <scope>NUCLEOTIDE SEQUENCE [LARGE SCALE GENOMIC DNA]</scope>
    <source>
        <strain evidence="6 7">DSM 45771</strain>
    </source>
</reference>
<feature type="binding site" evidence="3">
    <location>
        <position position="392"/>
    </location>
    <ligand>
        <name>Mn(2+)</name>
        <dbReference type="ChEBI" id="CHEBI:29035"/>
        <label>2</label>
    </ligand>
</feature>
<evidence type="ECO:0000256" key="4">
    <source>
        <dbReference type="SAM" id="MobiDB-lite"/>
    </source>
</evidence>
<dbReference type="Gene3D" id="3.30.70.360">
    <property type="match status" value="1"/>
</dbReference>
<comment type="similarity">
    <text evidence="1">Belongs to the peptidase M20 family.</text>
</comment>
<dbReference type="Proteomes" id="UP000245639">
    <property type="component" value="Unassembled WGS sequence"/>
</dbReference>
<dbReference type="SUPFAM" id="SSF53187">
    <property type="entry name" value="Zn-dependent exopeptidases"/>
    <property type="match status" value="1"/>
</dbReference>
<feature type="binding site" evidence="3">
    <location>
        <position position="124"/>
    </location>
    <ligand>
        <name>Mn(2+)</name>
        <dbReference type="ChEBI" id="CHEBI:29035"/>
        <label>2</label>
    </ligand>
</feature>
<feature type="region of interest" description="Disordered" evidence="4">
    <location>
        <begin position="1"/>
        <end position="22"/>
    </location>
</feature>
<dbReference type="NCBIfam" id="TIGR01891">
    <property type="entry name" value="amidohydrolases"/>
    <property type="match status" value="1"/>
</dbReference>
<accession>A0A2U1FBU2</accession>
<dbReference type="Gene3D" id="3.40.630.10">
    <property type="entry name" value="Zn peptidases"/>
    <property type="match status" value="1"/>
</dbReference>
<dbReference type="GO" id="GO:0046872">
    <property type="term" value="F:metal ion binding"/>
    <property type="evidence" value="ECO:0007669"/>
    <property type="project" value="UniProtKB-KW"/>
</dbReference>
<dbReference type="GO" id="GO:0016787">
    <property type="term" value="F:hydrolase activity"/>
    <property type="evidence" value="ECO:0007669"/>
    <property type="project" value="UniProtKB-KW"/>
</dbReference>
<dbReference type="AlphaFoldDB" id="A0A2U1FBU2"/>
<comment type="cofactor">
    <cofactor evidence="3">
        <name>Mn(2+)</name>
        <dbReference type="ChEBI" id="CHEBI:29035"/>
    </cofactor>
    <text evidence="3">The Mn(2+) ion enhances activity.</text>
</comment>
<dbReference type="FunFam" id="3.30.70.360:FF:000014">
    <property type="entry name" value="N-acyl-L-amino acid amidohydrolase"/>
    <property type="match status" value="1"/>
</dbReference>
<dbReference type="InterPro" id="IPR017439">
    <property type="entry name" value="Amidohydrolase"/>
</dbReference>
<organism evidence="6 7">
    <name type="scientific">Actinomycetospora cinnamomea</name>
    <dbReference type="NCBI Taxonomy" id="663609"/>
    <lineage>
        <taxon>Bacteria</taxon>
        <taxon>Bacillati</taxon>
        <taxon>Actinomycetota</taxon>
        <taxon>Actinomycetes</taxon>
        <taxon>Pseudonocardiales</taxon>
        <taxon>Pseudonocardiaceae</taxon>
        <taxon>Actinomycetospora</taxon>
    </lineage>
</organism>
<evidence type="ECO:0000259" key="5">
    <source>
        <dbReference type="Pfam" id="PF07687"/>
    </source>
</evidence>
<dbReference type="Pfam" id="PF01546">
    <property type="entry name" value="Peptidase_M20"/>
    <property type="match status" value="1"/>
</dbReference>
<dbReference type="PIRSF" id="PIRSF005962">
    <property type="entry name" value="Pept_M20D_amidohydro"/>
    <property type="match status" value="1"/>
</dbReference>
<feature type="binding site" evidence="3">
    <location>
        <position position="190"/>
    </location>
    <ligand>
        <name>Mn(2+)</name>
        <dbReference type="ChEBI" id="CHEBI:29035"/>
        <label>2</label>
    </ligand>
</feature>
<feature type="binding site" evidence="3">
    <location>
        <position position="126"/>
    </location>
    <ligand>
        <name>Mn(2+)</name>
        <dbReference type="ChEBI" id="CHEBI:29035"/>
        <label>2</label>
    </ligand>
</feature>
<keyword evidence="7" id="KW-1185">Reference proteome</keyword>
<gene>
    <name evidence="6" type="ORF">C8D89_106110</name>
</gene>
<dbReference type="PANTHER" id="PTHR11014:SF63">
    <property type="entry name" value="METALLOPEPTIDASE, PUTATIVE (AFU_ORTHOLOGUE AFUA_6G09600)-RELATED"/>
    <property type="match status" value="1"/>
</dbReference>
<keyword evidence="2 6" id="KW-0378">Hydrolase</keyword>
<dbReference type="Pfam" id="PF07687">
    <property type="entry name" value="M20_dimer"/>
    <property type="match status" value="1"/>
</dbReference>
<dbReference type="InterPro" id="IPR036264">
    <property type="entry name" value="Bact_exopeptidase_dim_dom"/>
</dbReference>
<keyword evidence="3" id="KW-0464">Manganese</keyword>